<dbReference type="RefSeq" id="WP_235224257.1">
    <property type="nucleotide sequence ID" value="NZ_JAKGAQ010000001.1"/>
</dbReference>
<dbReference type="Proteomes" id="UP001200557">
    <property type="component" value="Unassembled WGS sequence"/>
</dbReference>
<evidence type="ECO:0000313" key="6">
    <source>
        <dbReference type="Proteomes" id="UP001200557"/>
    </source>
</evidence>
<dbReference type="GO" id="GO:0051213">
    <property type="term" value="F:dioxygenase activity"/>
    <property type="evidence" value="ECO:0007669"/>
    <property type="project" value="UniProtKB-KW"/>
</dbReference>
<dbReference type="SUPFAM" id="SSF51197">
    <property type="entry name" value="Clavaminate synthase-like"/>
    <property type="match status" value="1"/>
</dbReference>
<keyword evidence="6" id="KW-1185">Reference proteome</keyword>
<dbReference type="PANTHER" id="PTHR10696:SF56">
    <property type="entry name" value="TAUD_TFDA-LIKE DOMAIN-CONTAINING PROTEIN"/>
    <property type="match status" value="1"/>
</dbReference>
<evidence type="ECO:0000259" key="4">
    <source>
        <dbReference type="Pfam" id="PF02668"/>
    </source>
</evidence>
<comment type="cofactor">
    <cofactor evidence="1">
        <name>Fe(2+)</name>
        <dbReference type="ChEBI" id="CHEBI:29033"/>
    </cofactor>
</comment>
<keyword evidence="2" id="KW-0560">Oxidoreductase</keyword>
<evidence type="ECO:0000256" key="2">
    <source>
        <dbReference type="ARBA" id="ARBA00023002"/>
    </source>
</evidence>
<evidence type="ECO:0000256" key="1">
    <source>
        <dbReference type="ARBA" id="ARBA00001954"/>
    </source>
</evidence>
<dbReference type="Pfam" id="PF02668">
    <property type="entry name" value="TauD"/>
    <property type="match status" value="1"/>
</dbReference>
<organism evidence="5 6">
    <name type="scientific">Octadecabacter dasysiphoniae</name>
    <dbReference type="NCBI Taxonomy" id="2909341"/>
    <lineage>
        <taxon>Bacteria</taxon>
        <taxon>Pseudomonadati</taxon>
        <taxon>Pseudomonadota</taxon>
        <taxon>Alphaproteobacteria</taxon>
        <taxon>Rhodobacterales</taxon>
        <taxon>Roseobacteraceae</taxon>
        <taxon>Octadecabacter</taxon>
    </lineage>
</organism>
<evidence type="ECO:0000256" key="3">
    <source>
        <dbReference type="ARBA" id="ARBA00023194"/>
    </source>
</evidence>
<dbReference type="PANTHER" id="PTHR10696">
    <property type="entry name" value="GAMMA-BUTYROBETAINE HYDROXYLASE-RELATED"/>
    <property type="match status" value="1"/>
</dbReference>
<dbReference type="InterPro" id="IPR003819">
    <property type="entry name" value="TauD/TfdA-like"/>
</dbReference>
<sequence length="349" mass="38712">MTHPLPTPFTGPSAWVGRDMQMREDDWLIHLTPPQIVELETAAAHYLSLGRDVGEITADAFPLPTFSAHLRDLADTLLNGHGFEVLRGLPTATYTQETAATIFCGIGAHLGRARSQNAAGHILGHVRNIGADANDANTRIYQTDARQTFHTDSADVVGLLCLRDAQVGGMSLLVSAETIANRMADTRPDLLDLLFGPIATDRRGEVPVGADPFMTIPVLSWHDGHLTVFYQRQYIESAQRFDAAPRLTPKHIEALDLFDALANDPELHLSMQLQPGDMQFVYNHSQLHDRTGFTDWPDPTQRRHLLRLWLSIPDDRPLPEVFRQRYGSIEIGNRGGIITPNTTLNAPLD</sequence>
<dbReference type="EMBL" id="JAKGAQ010000001">
    <property type="protein sequence ID" value="MCF2870144.1"/>
    <property type="molecule type" value="Genomic_DNA"/>
</dbReference>
<keyword evidence="5" id="KW-0223">Dioxygenase</keyword>
<dbReference type="InterPro" id="IPR050411">
    <property type="entry name" value="AlphaKG_dependent_hydroxylases"/>
</dbReference>
<dbReference type="InterPro" id="IPR042098">
    <property type="entry name" value="TauD-like_sf"/>
</dbReference>
<feature type="domain" description="TauD/TfdA-like" evidence="4">
    <location>
        <begin position="56"/>
        <end position="309"/>
    </location>
</feature>
<keyword evidence="3" id="KW-0045">Antibiotic biosynthesis</keyword>
<evidence type="ECO:0000313" key="5">
    <source>
        <dbReference type="EMBL" id="MCF2870144.1"/>
    </source>
</evidence>
<comment type="caution">
    <text evidence="5">The sequence shown here is derived from an EMBL/GenBank/DDBJ whole genome shotgun (WGS) entry which is preliminary data.</text>
</comment>
<proteinExistence type="predicted"/>
<gene>
    <name evidence="5" type="ORF">L0664_03610</name>
</gene>
<accession>A0ABS9CTG7</accession>
<dbReference type="Gene3D" id="3.60.130.10">
    <property type="entry name" value="Clavaminate synthase-like"/>
    <property type="match status" value="1"/>
</dbReference>
<protein>
    <submittedName>
        <fullName evidence="5">TauD/TfdA family dioxygenase</fullName>
    </submittedName>
</protein>
<reference evidence="5 6" key="1">
    <citation type="submission" date="2022-01" db="EMBL/GenBank/DDBJ databases">
        <title>Octadecabacter sp. nov., isolated from a marine alga.</title>
        <authorList>
            <person name="Jin M.S."/>
            <person name="Kim H.M."/>
            <person name="Han D.M."/>
            <person name="Jung J.J."/>
            <person name="Jeon C.O."/>
        </authorList>
    </citation>
    <scope>NUCLEOTIDE SEQUENCE [LARGE SCALE GENOMIC DNA]</scope>
    <source>
        <strain evidence="5 6">G9-8</strain>
    </source>
</reference>
<name>A0ABS9CTG7_9RHOB</name>